<evidence type="ECO:0000313" key="1">
    <source>
        <dbReference type="EMBL" id="RVW45842.1"/>
    </source>
</evidence>
<evidence type="ECO:0000313" key="2">
    <source>
        <dbReference type="Proteomes" id="UP000288805"/>
    </source>
</evidence>
<dbReference type="PANTHER" id="PTHR11439">
    <property type="entry name" value="GAG-POL-RELATED RETROTRANSPOSON"/>
    <property type="match status" value="1"/>
</dbReference>
<proteinExistence type="predicted"/>
<protein>
    <recommendedName>
        <fullName evidence="3">Reverse transcriptase Ty1/copia-type domain-containing protein</fullName>
    </recommendedName>
</protein>
<comment type="caution">
    <text evidence="1">The sequence shown here is derived from an EMBL/GenBank/DDBJ whole genome shotgun (WGS) entry which is preliminary data.</text>
</comment>
<reference evidence="1 2" key="1">
    <citation type="journal article" date="2018" name="PLoS Genet.">
        <title>Population sequencing reveals clonal diversity and ancestral inbreeding in the grapevine cultivar Chardonnay.</title>
        <authorList>
            <person name="Roach M.J."/>
            <person name="Johnson D.L."/>
            <person name="Bohlmann J."/>
            <person name="van Vuuren H.J."/>
            <person name="Jones S.J."/>
            <person name="Pretorius I.S."/>
            <person name="Schmidt S.A."/>
            <person name="Borneman A.R."/>
        </authorList>
    </citation>
    <scope>NUCLEOTIDE SEQUENCE [LARGE SCALE GENOMIC DNA]</scope>
    <source>
        <strain evidence="2">cv. Chardonnay</strain>
        <tissue evidence="1">Leaf</tissue>
    </source>
</reference>
<organism evidence="1 2">
    <name type="scientific">Vitis vinifera</name>
    <name type="common">Grape</name>
    <dbReference type="NCBI Taxonomy" id="29760"/>
    <lineage>
        <taxon>Eukaryota</taxon>
        <taxon>Viridiplantae</taxon>
        <taxon>Streptophyta</taxon>
        <taxon>Embryophyta</taxon>
        <taxon>Tracheophyta</taxon>
        <taxon>Spermatophyta</taxon>
        <taxon>Magnoliopsida</taxon>
        <taxon>eudicotyledons</taxon>
        <taxon>Gunneridae</taxon>
        <taxon>Pentapetalae</taxon>
        <taxon>rosids</taxon>
        <taxon>Vitales</taxon>
        <taxon>Vitaceae</taxon>
        <taxon>Viteae</taxon>
        <taxon>Vitis</taxon>
    </lineage>
</organism>
<name>A0A438EDV4_VITVI</name>
<evidence type="ECO:0008006" key="3">
    <source>
        <dbReference type="Google" id="ProtNLM"/>
    </source>
</evidence>
<accession>A0A438EDV4</accession>
<dbReference type="AlphaFoldDB" id="A0A438EDV4"/>
<sequence length="181" mass="20260">MEMEIAALHRNHTWDLVEQPPDVNLIGLVKAAILTVALSFKREIRQLDVHNAFLNVSSSTQISSLIAKLDSVFALQRLGSTLILSQYRDVTHYRSVVGALQYVTLTRPNITFAINKACQFMPTTNHNSLALSQTNTSISKRNNARWPPVKSSSNLTIKGFTDANWGAHLDDRRTQVNISFI</sequence>
<dbReference type="PANTHER" id="PTHR11439:SF467">
    <property type="entry name" value="INTEGRASE CATALYTIC DOMAIN-CONTAINING PROTEIN"/>
    <property type="match status" value="1"/>
</dbReference>
<dbReference type="EMBL" id="QGNW01001311">
    <property type="protein sequence ID" value="RVW45842.1"/>
    <property type="molecule type" value="Genomic_DNA"/>
</dbReference>
<dbReference type="Proteomes" id="UP000288805">
    <property type="component" value="Unassembled WGS sequence"/>
</dbReference>
<gene>
    <name evidence="1" type="ORF">CK203_086243</name>
</gene>